<accession>A0A4C1VRZ0</accession>
<dbReference type="GO" id="GO:0046872">
    <property type="term" value="F:metal ion binding"/>
    <property type="evidence" value="ECO:0007669"/>
    <property type="project" value="UniProtKB-KW"/>
</dbReference>
<dbReference type="InterPro" id="IPR027806">
    <property type="entry name" value="HARBI1_dom"/>
</dbReference>
<comment type="subcellular location">
    <subcellularLocation>
        <location evidence="2">Nucleus</location>
    </subcellularLocation>
</comment>
<dbReference type="GO" id="GO:0004518">
    <property type="term" value="F:nuclease activity"/>
    <property type="evidence" value="ECO:0007669"/>
    <property type="project" value="UniProtKB-KW"/>
</dbReference>
<protein>
    <submittedName>
        <fullName evidence="10">Nuclease HARBI1</fullName>
    </submittedName>
</protein>
<dbReference type="InterPro" id="IPR045249">
    <property type="entry name" value="HARBI1-like"/>
</dbReference>
<evidence type="ECO:0000313" key="10">
    <source>
        <dbReference type="EMBL" id="GBP41300.1"/>
    </source>
</evidence>
<feature type="region of interest" description="Disordered" evidence="8">
    <location>
        <begin position="222"/>
        <end position="244"/>
    </location>
</feature>
<comment type="cofactor">
    <cofactor evidence="1">
        <name>a divalent metal cation</name>
        <dbReference type="ChEBI" id="CHEBI:60240"/>
    </cofactor>
</comment>
<dbReference type="PANTHER" id="PTHR22930">
    <property type="match status" value="1"/>
</dbReference>
<evidence type="ECO:0000256" key="2">
    <source>
        <dbReference type="ARBA" id="ARBA00004123"/>
    </source>
</evidence>
<dbReference type="AlphaFoldDB" id="A0A4C1VRZ0"/>
<organism evidence="10 11">
    <name type="scientific">Eumeta variegata</name>
    <name type="common">Bagworm moth</name>
    <name type="synonym">Eumeta japonica</name>
    <dbReference type="NCBI Taxonomy" id="151549"/>
    <lineage>
        <taxon>Eukaryota</taxon>
        <taxon>Metazoa</taxon>
        <taxon>Ecdysozoa</taxon>
        <taxon>Arthropoda</taxon>
        <taxon>Hexapoda</taxon>
        <taxon>Insecta</taxon>
        <taxon>Pterygota</taxon>
        <taxon>Neoptera</taxon>
        <taxon>Endopterygota</taxon>
        <taxon>Lepidoptera</taxon>
        <taxon>Glossata</taxon>
        <taxon>Ditrysia</taxon>
        <taxon>Tineoidea</taxon>
        <taxon>Psychidae</taxon>
        <taxon>Oiketicinae</taxon>
        <taxon>Eumeta</taxon>
    </lineage>
</organism>
<evidence type="ECO:0000256" key="7">
    <source>
        <dbReference type="ARBA" id="ARBA00023242"/>
    </source>
</evidence>
<evidence type="ECO:0000256" key="3">
    <source>
        <dbReference type="ARBA" id="ARBA00006958"/>
    </source>
</evidence>
<dbReference type="EMBL" id="BGZK01000396">
    <property type="protein sequence ID" value="GBP41300.1"/>
    <property type="molecule type" value="Genomic_DNA"/>
</dbReference>
<evidence type="ECO:0000256" key="4">
    <source>
        <dbReference type="ARBA" id="ARBA00022722"/>
    </source>
</evidence>
<proteinExistence type="inferred from homology"/>
<reference evidence="10 11" key="1">
    <citation type="journal article" date="2019" name="Commun. Biol.">
        <title>The bagworm genome reveals a unique fibroin gene that provides high tensile strength.</title>
        <authorList>
            <person name="Kono N."/>
            <person name="Nakamura H."/>
            <person name="Ohtoshi R."/>
            <person name="Tomita M."/>
            <person name="Numata K."/>
            <person name="Arakawa K."/>
        </authorList>
    </citation>
    <scope>NUCLEOTIDE SEQUENCE [LARGE SCALE GENOMIC DNA]</scope>
</reference>
<gene>
    <name evidence="10" type="primary">harbi1</name>
    <name evidence="10" type="ORF">EVAR_33028_1</name>
</gene>
<dbReference type="STRING" id="151549.A0A4C1VRZ0"/>
<name>A0A4C1VRZ0_EUMVA</name>
<dbReference type="OrthoDB" id="6509413at2759"/>
<dbReference type="GO" id="GO:0005634">
    <property type="term" value="C:nucleus"/>
    <property type="evidence" value="ECO:0007669"/>
    <property type="project" value="UniProtKB-SubCell"/>
</dbReference>
<evidence type="ECO:0000259" key="9">
    <source>
        <dbReference type="Pfam" id="PF13359"/>
    </source>
</evidence>
<keyword evidence="7" id="KW-0539">Nucleus</keyword>
<feature type="domain" description="DDE Tnp4" evidence="9">
    <location>
        <begin position="410"/>
        <end position="486"/>
    </location>
</feature>
<feature type="region of interest" description="Disordered" evidence="8">
    <location>
        <begin position="128"/>
        <end position="150"/>
    </location>
</feature>
<keyword evidence="5" id="KW-0479">Metal-binding</keyword>
<keyword evidence="4" id="KW-0540">Nuclease</keyword>
<evidence type="ECO:0000313" key="11">
    <source>
        <dbReference type="Proteomes" id="UP000299102"/>
    </source>
</evidence>
<sequence length="542" mass="61590">MKENLVKKPSCISRTGAFDGVKTLKAHLVSARGISGLLDRYYLYAPNRRHPQTGAHCGLGRRDKTPNTAGPGTVRFGFPFKSALGRLPWVVSLRTRSLSTPLVVFYHQIEDRRPRLRLVSLWEEPARGESNKQRKKQFGGNSNVARPRRARTRAALRRALPPGRMSYVPSECQVLIYIKLDYNESNDFDGATRGHVCGGDDARSGIATALCIVRRKEGEEGKKRKREREMWRESLERGQGREPELGDGIETGIVYKMARALMLMAMLDAEENRSRCLETSRLRRQLRFEAAAQLSEPEFQAHYRLSKELFLLLCSELKPLMERSRRHTKISVECKVLTALAFYASGSNQKPVGMNYLHALSQSSVSNSIKEVTQALNHPTILNKYIKFPQTCQERNVIIDGFYNEFGFPGDSGYPLRPWLLTPVTDATPHTATAHYTSLHCKTRNVIERCIGVLKARWRCLLAHRVLHYNDKTVAKMINACVVLHNIANRARLPVDFPSDEISRDSSRQVAPSVPPNNLDMNLDGGLQTRNFVIQRLWNWRQ</sequence>
<keyword evidence="11" id="KW-1185">Reference proteome</keyword>
<evidence type="ECO:0000256" key="5">
    <source>
        <dbReference type="ARBA" id="ARBA00022723"/>
    </source>
</evidence>
<dbReference type="Pfam" id="PF13359">
    <property type="entry name" value="DDE_Tnp_4"/>
    <property type="match status" value="1"/>
</dbReference>
<dbReference type="PANTHER" id="PTHR22930:SF85">
    <property type="entry name" value="GH03217P-RELATED"/>
    <property type="match status" value="1"/>
</dbReference>
<evidence type="ECO:0000256" key="1">
    <source>
        <dbReference type="ARBA" id="ARBA00001968"/>
    </source>
</evidence>
<evidence type="ECO:0000256" key="6">
    <source>
        <dbReference type="ARBA" id="ARBA00022801"/>
    </source>
</evidence>
<dbReference type="Proteomes" id="UP000299102">
    <property type="component" value="Unassembled WGS sequence"/>
</dbReference>
<comment type="similarity">
    <text evidence="3">Belongs to the HARBI1 family.</text>
</comment>
<comment type="caution">
    <text evidence="10">The sequence shown here is derived from an EMBL/GenBank/DDBJ whole genome shotgun (WGS) entry which is preliminary data.</text>
</comment>
<keyword evidence="6" id="KW-0378">Hydrolase</keyword>
<evidence type="ECO:0000256" key="8">
    <source>
        <dbReference type="SAM" id="MobiDB-lite"/>
    </source>
</evidence>
<dbReference type="GO" id="GO:0016787">
    <property type="term" value="F:hydrolase activity"/>
    <property type="evidence" value="ECO:0007669"/>
    <property type="project" value="UniProtKB-KW"/>
</dbReference>